<dbReference type="OrthoDB" id="324987at2759"/>
<keyword evidence="2" id="KW-1185">Reference proteome</keyword>
<organism evidence="1 2">
    <name type="scientific">Stylonychia lemnae</name>
    <name type="common">Ciliate</name>
    <dbReference type="NCBI Taxonomy" id="5949"/>
    <lineage>
        <taxon>Eukaryota</taxon>
        <taxon>Sar</taxon>
        <taxon>Alveolata</taxon>
        <taxon>Ciliophora</taxon>
        <taxon>Intramacronucleata</taxon>
        <taxon>Spirotrichea</taxon>
        <taxon>Stichotrichia</taxon>
        <taxon>Sporadotrichida</taxon>
        <taxon>Oxytrichidae</taxon>
        <taxon>Stylonychinae</taxon>
        <taxon>Stylonychia</taxon>
    </lineage>
</organism>
<sequence length="610" mass="70896">MLNLVDLQTQFLKGDDDNNNNKIRGNTRQSDILAESVDPIHNNLEIQKKSSQQRLLETNRKHGVIQEIIKQLNAENDGSTSPIFKIDENIFETFFGNDNSVQNNGEEPKLDKLQVSYDDSVGNIIKQKLFDSKREESRVPNTTPSTPVKQLNSISFNMFQNALLTEQKSTSNRSSKNNLPLYLRPQAIQQVANKITFKEAMNILKIARVDRQKGEKELMKVIQSKSPVVEEKPKPTPHEQMDEIIKGMQRRDCFGNILRYHEEMNQLQKQKNITTNARLSHCQLTNIRKLIPKEYIRSSQDFDRINVTMLNEYLNKYSEKLSRGNAQDPYEIKVDFDKYDEILSGIESQTYNPFFMHIEVEAEKKNLDSAGNILSNKKIVPSRYLDQANQSQANFKLKNPIAAKQQEVREKLEIFTEIQEIKTRFQPQTTKFKRLYMKSIDINQFENYQGMLKSLRKRQIGQSETLNKTMNYDNTSFFPRFGSNIGGKGERTAQTAGLIQGNESYGLDRAVISTGTHTRIMSPLQSNVDTKKFFSSIKKHELIKKIGEIWKSSQRMRKENFRFQKRQEKRLNVLSQEISHLNTFANQSLNQAKKEFEKIKFEKEKIRLKV</sequence>
<reference evidence="1 2" key="1">
    <citation type="submission" date="2014-06" db="EMBL/GenBank/DDBJ databases">
        <authorList>
            <person name="Swart Estienne"/>
        </authorList>
    </citation>
    <scope>NUCLEOTIDE SEQUENCE [LARGE SCALE GENOMIC DNA]</scope>
    <source>
        <strain evidence="1 2">130c</strain>
    </source>
</reference>
<evidence type="ECO:0000313" key="1">
    <source>
        <dbReference type="EMBL" id="CDW73450.1"/>
    </source>
</evidence>
<dbReference type="AlphaFoldDB" id="A0A077ZW15"/>
<proteinExistence type="predicted"/>
<dbReference type="EMBL" id="CCKQ01002360">
    <property type="protein sequence ID" value="CDW73450.1"/>
    <property type="molecule type" value="Genomic_DNA"/>
</dbReference>
<dbReference type="InParanoid" id="A0A077ZW15"/>
<protein>
    <submittedName>
        <fullName evidence="1">Uncharacterized protein</fullName>
    </submittedName>
</protein>
<evidence type="ECO:0000313" key="2">
    <source>
        <dbReference type="Proteomes" id="UP000039865"/>
    </source>
</evidence>
<dbReference type="Proteomes" id="UP000039865">
    <property type="component" value="Unassembled WGS sequence"/>
</dbReference>
<gene>
    <name evidence="1" type="primary">Contig13265.g14154</name>
    <name evidence="1" type="ORF">STYLEM_2427</name>
</gene>
<accession>A0A077ZW15</accession>
<name>A0A077ZW15_STYLE</name>